<dbReference type="PANTHER" id="PTHR46409">
    <property type="entry name" value="HTH PSQ-TYPE DOMAIN-CONTAINING PROTEIN"/>
    <property type="match status" value="1"/>
</dbReference>
<dbReference type="PANTHER" id="PTHR46409:SF1">
    <property type="entry name" value="HTH PSQ-TYPE DOMAIN-CONTAINING PROTEIN"/>
    <property type="match status" value="1"/>
</dbReference>
<name>A0A4Y2BDQ4_ARAVE</name>
<dbReference type="EMBL" id="BGPR01000070">
    <property type="protein sequence ID" value="GBL90178.1"/>
    <property type="molecule type" value="Genomic_DNA"/>
</dbReference>
<evidence type="ECO:0000313" key="2">
    <source>
        <dbReference type="Proteomes" id="UP000499080"/>
    </source>
</evidence>
<accession>A0A4Y2BDQ4</accession>
<sequence>MVDLAHSKRFRGVKKEDHYSLIQEPGSVYIGHVAPTSGSSEDSVTSIISYLSGHGISLEKLVAIGCDGTAINTDGKSTGPKSLRGPIGEKLKVCEKRPVIGFKSIDCQIPTIDRSILSKDQQYLLDIAMAIKSGNCKEDLTVPDPGPLTHSRWLTTVNRTLRLYLNEESPTPELQEIAVFILKSYMPMWFSIETSKYLTEGPKLVYQTI</sequence>
<comment type="caution">
    <text evidence="1">The sequence shown here is derived from an EMBL/GenBank/DDBJ whole genome shotgun (WGS) entry which is preliminary data.</text>
</comment>
<evidence type="ECO:0000313" key="1">
    <source>
        <dbReference type="EMBL" id="GBL90178.1"/>
    </source>
</evidence>
<gene>
    <name evidence="1" type="ORF">AVEN_130304_1</name>
</gene>
<keyword evidence="2" id="KW-1185">Reference proteome</keyword>
<dbReference type="OrthoDB" id="6617942at2759"/>
<proteinExistence type="predicted"/>
<organism evidence="1 2">
    <name type="scientific">Araneus ventricosus</name>
    <name type="common">Orbweaver spider</name>
    <name type="synonym">Epeira ventricosa</name>
    <dbReference type="NCBI Taxonomy" id="182803"/>
    <lineage>
        <taxon>Eukaryota</taxon>
        <taxon>Metazoa</taxon>
        <taxon>Ecdysozoa</taxon>
        <taxon>Arthropoda</taxon>
        <taxon>Chelicerata</taxon>
        <taxon>Arachnida</taxon>
        <taxon>Araneae</taxon>
        <taxon>Araneomorphae</taxon>
        <taxon>Entelegynae</taxon>
        <taxon>Araneoidea</taxon>
        <taxon>Araneidae</taxon>
        <taxon>Araneus</taxon>
    </lineage>
</organism>
<protein>
    <submittedName>
        <fullName evidence="1">Uncharacterized protein</fullName>
    </submittedName>
</protein>
<dbReference type="Proteomes" id="UP000499080">
    <property type="component" value="Unassembled WGS sequence"/>
</dbReference>
<dbReference type="AlphaFoldDB" id="A0A4Y2BDQ4"/>
<reference evidence="1 2" key="1">
    <citation type="journal article" date="2019" name="Sci. Rep.">
        <title>Orb-weaving spider Araneus ventricosus genome elucidates the spidroin gene catalogue.</title>
        <authorList>
            <person name="Kono N."/>
            <person name="Nakamura H."/>
            <person name="Ohtoshi R."/>
            <person name="Moran D.A.P."/>
            <person name="Shinohara A."/>
            <person name="Yoshida Y."/>
            <person name="Fujiwara M."/>
            <person name="Mori M."/>
            <person name="Tomita M."/>
            <person name="Arakawa K."/>
        </authorList>
    </citation>
    <scope>NUCLEOTIDE SEQUENCE [LARGE SCALE GENOMIC DNA]</scope>
</reference>